<dbReference type="EMBL" id="CP117826">
    <property type="protein sequence ID" value="XCC61160.1"/>
    <property type="molecule type" value="Genomic_DNA"/>
</dbReference>
<accession>A0AAU8A527</accession>
<name>A0AAU8A527_9FIRM</name>
<sequence length="132" mass="15209">MPAPLPADTEHIAQVLLSDSNIRCVMNLCRKAQTVMICRSSEAKSEKHRLQCLFTTMTEFSKNTEESGRLQAENDFYGRLEQKRVTEDFNLQRSFKKLAEQPDLAKKLYACLPPVSQKSAELHPQIYEKNEF</sequence>
<gene>
    <name evidence="1" type="ORF">PUP29_06345</name>
</gene>
<organism evidence="1">
    <name type="scientific">Christensenella massiliensis</name>
    <dbReference type="NCBI Taxonomy" id="1805714"/>
    <lineage>
        <taxon>Bacteria</taxon>
        <taxon>Bacillati</taxon>
        <taxon>Bacillota</taxon>
        <taxon>Clostridia</taxon>
        <taxon>Christensenellales</taxon>
        <taxon>Christensenellaceae</taxon>
        <taxon>Christensenella</taxon>
    </lineage>
</organism>
<evidence type="ECO:0000313" key="1">
    <source>
        <dbReference type="EMBL" id="XCC61160.1"/>
    </source>
</evidence>
<reference evidence="1" key="1">
    <citation type="submission" date="2023-02" db="EMBL/GenBank/DDBJ databases">
        <title>Gut commensal Christensenella minuta modulates host metabolism via a new class of secondary bile acids.</title>
        <authorList>
            <person name="Liu C."/>
        </authorList>
    </citation>
    <scope>NUCLEOTIDE SEQUENCE</scope>
    <source>
        <strain evidence="1">CA70</strain>
    </source>
</reference>
<dbReference type="AlphaFoldDB" id="A0AAU8A527"/>
<protein>
    <submittedName>
        <fullName evidence="1">Uncharacterized protein</fullName>
    </submittedName>
</protein>
<proteinExistence type="predicted"/>
<dbReference type="RefSeq" id="WP_353422716.1">
    <property type="nucleotide sequence ID" value="NZ_CP117826.1"/>
</dbReference>